<dbReference type="SUPFAM" id="SSF82185">
    <property type="entry name" value="Histone H3 K4-specific methyltransferase SET7/9 N-terminal domain"/>
    <property type="match status" value="2"/>
</dbReference>
<dbReference type="GO" id="GO:0050080">
    <property type="term" value="F:malonyl-CoA decarboxylase activity"/>
    <property type="evidence" value="ECO:0007669"/>
    <property type="project" value="UniProtKB-EC"/>
</dbReference>
<evidence type="ECO:0000313" key="5">
    <source>
        <dbReference type="Proteomes" id="UP000675881"/>
    </source>
</evidence>
<dbReference type="Pfam" id="PF02493">
    <property type="entry name" value="MORN"/>
    <property type="match status" value="8"/>
</dbReference>
<dbReference type="PANTHER" id="PTHR28641">
    <property type="match status" value="1"/>
</dbReference>
<dbReference type="GO" id="GO:2001294">
    <property type="term" value="P:malonyl-CoA catabolic process"/>
    <property type="evidence" value="ECO:0007669"/>
    <property type="project" value="TreeGrafter"/>
</dbReference>
<protein>
    <submittedName>
        <fullName evidence="4">MLYCD</fullName>
        <ecNumber evidence="4">4.1.1.9</ecNumber>
    </submittedName>
</protein>
<dbReference type="Gene3D" id="1.20.140.90">
    <property type="entry name" value="Malonyl-CoA decarboxylase, oligemerization domain"/>
    <property type="match status" value="1"/>
</dbReference>
<dbReference type="Gene3D" id="2.20.110.10">
    <property type="entry name" value="Histone H3 K4-specific methyltransferase SET7/9 N-terminal domain"/>
    <property type="match status" value="3"/>
</dbReference>
<dbReference type="EMBL" id="HG994580">
    <property type="protein sequence ID" value="CAF2766704.1"/>
    <property type="molecule type" value="Genomic_DNA"/>
</dbReference>
<dbReference type="GO" id="GO:0006085">
    <property type="term" value="P:acetyl-CoA biosynthetic process"/>
    <property type="evidence" value="ECO:0007669"/>
    <property type="project" value="TreeGrafter"/>
</dbReference>
<dbReference type="InterPro" id="IPR035372">
    <property type="entry name" value="MCD_N"/>
</dbReference>
<keyword evidence="1" id="KW-0677">Repeat</keyword>
<dbReference type="OrthoDB" id="426718at2759"/>
<keyword evidence="5" id="KW-1185">Reference proteome</keyword>
<proteinExistence type="predicted"/>
<dbReference type="InterPro" id="IPR038917">
    <property type="entry name" value="Malonyl_CoA_deC"/>
</dbReference>
<accession>A0A7R8GZM2</accession>
<dbReference type="GO" id="GO:0005759">
    <property type="term" value="C:mitochondrial matrix"/>
    <property type="evidence" value="ECO:0007669"/>
    <property type="project" value="TreeGrafter"/>
</dbReference>
<evidence type="ECO:0000256" key="1">
    <source>
        <dbReference type="ARBA" id="ARBA00022737"/>
    </source>
</evidence>
<organism evidence="4 5">
    <name type="scientific">Lepeophtheirus salmonis</name>
    <name type="common">Salmon louse</name>
    <name type="synonym">Caligus salmonis</name>
    <dbReference type="NCBI Taxonomy" id="72036"/>
    <lineage>
        <taxon>Eukaryota</taxon>
        <taxon>Metazoa</taxon>
        <taxon>Ecdysozoa</taxon>
        <taxon>Arthropoda</taxon>
        <taxon>Crustacea</taxon>
        <taxon>Multicrustacea</taxon>
        <taxon>Hexanauplia</taxon>
        <taxon>Copepoda</taxon>
        <taxon>Siphonostomatoida</taxon>
        <taxon>Caligidae</taxon>
        <taxon>Lepeophtheirus</taxon>
    </lineage>
</organism>
<evidence type="ECO:0000313" key="4">
    <source>
        <dbReference type="EMBL" id="CAF2766704.1"/>
    </source>
</evidence>
<dbReference type="InterPro" id="IPR007956">
    <property type="entry name" value="Malonyl_CoA_deC_C"/>
</dbReference>
<dbReference type="GO" id="GO:0005782">
    <property type="term" value="C:peroxisomal matrix"/>
    <property type="evidence" value="ECO:0007669"/>
    <property type="project" value="TreeGrafter"/>
</dbReference>
<dbReference type="InterPro" id="IPR003409">
    <property type="entry name" value="MORN"/>
</dbReference>
<dbReference type="Gene3D" id="3.40.630.150">
    <property type="entry name" value="Malonyl-CoA decarboxylase, catalytic domain"/>
    <property type="match status" value="1"/>
</dbReference>
<feature type="domain" description="Malonyl-CoA decarboxylase N-terminal" evidence="3">
    <location>
        <begin position="450"/>
        <end position="534"/>
    </location>
</feature>
<evidence type="ECO:0000259" key="3">
    <source>
        <dbReference type="Pfam" id="PF17408"/>
    </source>
</evidence>
<dbReference type="FunFam" id="3.40.630.150:FF:000001">
    <property type="entry name" value="Malonyl-CoA decarboxylase, mitochondrial"/>
    <property type="match status" value="1"/>
</dbReference>
<sequence length="857" mass="98352">MHASDGPLNKLKKATYLQIYIKVLSIFKNYQLLSYTGMKTLFWNNILILLFFYLNTASKAQVLYTHSSVYPKKHCPKGVYSGLLNDKEEPDGNGTYNCNRYHYSGQWARGKRNGQGLTQFSNGDLHAGNYFMDKFHGYGDFEWKNGRRYVGQFRDGKRDGRGEMTFPNGDKYIGDWVQGVRTGHGFYTFKKSGNRYKGNYVKGRKTGFGIFWWTSGRYNGSKYVGEFINDRRHGGNETYYYSNGNGDVFIGAWKNGKQNGPGVLKFQNGNKMQGNWVKGNLEGETFFIFPNGERYKGNFVGGSRNGDWIKTNSAPVDLQAFYSSKMKKNTLRNRSLIDYHFVTSFQIKRQRSTQYLLMNNHQEIWTHPFAEAFSTTPSINSIIKSEPNQNESLDSIQKSVQELMGLRTHKTSGITVEKKVRNFCDLYLELASESNEVKCSFLEGLAQNYDINKDEVKSIASQYIENPETEKFSRLEETLRSSLIPPYIWLFQKIAQLNGGVKFLVDLRSDLITLSPSNTRFLNSQLKTLLGHWFAVGFLELQQVTWGSSCAMLQKISDYEAVHPIRNWTDLKSRVGEYRRCFVYTHRSMPEEPIVVLHVALSADSVPGDISQVVKHYRKIRKFASMDVSFSSTHRSKLDIGYEDPDLCNVATFYSITSTQKGLKGIELGTQLIKQAVISLSEEFPKMKTFSTLSPIPGFKSWLLSTLHSVNRKEIPLEALFTESEISALELTNKLPDLISLIKADKWVDTEELQYLLELPFMRLCSRYLYIEKHRQNALDSVANFHLRNGATLWRLNWKGDTSIRGLSNSCGMMVNYRYFMDKLEINSTTYQETHLIDIGDQVHQLSTQAKSLMNEK</sequence>
<dbReference type="EC" id="4.1.1.9" evidence="4"/>
<evidence type="ECO:0000259" key="2">
    <source>
        <dbReference type="Pfam" id="PF05292"/>
    </source>
</evidence>
<keyword evidence="4" id="KW-0456">Lyase</keyword>
<dbReference type="SMART" id="SM00698">
    <property type="entry name" value="MORN"/>
    <property type="match status" value="7"/>
</dbReference>
<reference evidence="4" key="1">
    <citation type="submission" date="2021-02" db="EMBL/GenBank/DDBJ databases">
        <authorList>
            <person name="Bekaert M."/>
        </authorList>
    </citation>
    <scope>NUCLEOTIDE SEQUENCE</scope>
    <source>
        <strain evidence="4">IoA-00</strain>
    </source>
</reference>
<dbReference type="PANTHER" id="PTHR28641:SF1">
    <property type="entry name" value="MALONYL-COA DECARBOXYLASE, MITOCHONDRIAL"/>
    <property type="match status" value="1"/>
</dbReference>
<name>A0A7R8GZM2_LEPSM</name>
<dbReference type="AlphaFoldDB" id="A0A7R8GZM2"/>
<dbReference type="InterPro" id="IPR042303">
    <property type="entry name" value="Malonyl_CoA_deC_C_sf"/>
</dbReference>
<dbReference type="GO" id="GO:0006633">
    <property type="term" value="P:fatty acid biosynthetic process"/>
    <property type="evidence" value="ECO:0007669"/>
    <property type="project" value="InterPro"/>
</dbReference>
<feature type="domain" description="Malonyl-CoA decarboxylase C-terminal" evidence="2">
    <location>
        <begin position="537"/>
        <end position="819"/>
    </location>
</feature>
<gene>
    <name evidence="4" type="ORF">LSAA_723</name>
</gene>
<dbReference type="Proteomes" id="UP000675881">
    <property type="component" value="Chromosome 1"/>
</dbReference>
<dbReference type="Pfam" id="PF05292">
    <property type="entry name" value="MCD"/>
    <property type="match status" value="1"/>
</dbReference>
<dbReference type="InterPro" id="IPR038351">
    <property type="entry name" value="MCD_N_sf"/>
</dbReference>
<dbReference type="Pfam" id="PF17408">
    <property type="entry name" value="MCD_N"/>
    <property type="match status" value="1"/>
</dbReference>